<dbReference type="PANTHER" id="PTHR13693">
    <property type="entry name" value="CLASS II AMINOTRANSFERASE/8-AMINO-7-OXONONANOATE SYNTHASE"/>
    <property type="match status" value="1"/>
</dbReference>
<dbReference type="AlphaFoldDB" id="A0A1S1M7U3"/>
<dbReference type="GO" id="GO:0030170">
    <property type="term" value="F:pyridoxal phosphate binding"/>
    <property type="evidence" value="ECO:0007669"/>
    <property type="project" value="InterPro"/>
</dbReference>
<dbReference type="SUPFAM" id="SSF53383">
    <property type="entry name" value="PLP-dependent transferases"/>
    <property type="match status" value="1"/>
</dbReference>
<evidence type="ECO:0000256" key="1">
    <source>
        <dbReference type="ARBA" id="ARBA00001933"/>
    </source>
</evidence>
<proteinExistence type="predicted"/>
<feature type="domain" description="Aminotransferase class I/classII large" evidence="7">
    <location>
        <begin position="56"/>
        <end position="400"/>
    </location>
</feature>
<accession>A0A1S1M7U3</accession>
<evidence type="ECO:0000259" key="7">
    <source>
        <dbReference type="Pfam" id="PF00155"/>
    </source>
</evidence>
<dbReference type="EMBL" id="MLIS01000001">
    <property type="protein sequence ID" value="OHU79320.1"/>
    <property type="molecule type" value="Genomic_DNA"/>
</dbReference>
<dbReference type="InterPro" id="IPR004839">
    <property type="entry name" value="Aminotransferase_I/II_large"/>
</dbReference>
<dbReference type="Gene3D" id="3.90.1150.10">
    <property type="entry name" value="Aspartate Aminotransferase, domain 1"/>
    <property type="match status" value="1"/>
</dbReference>
<dbReference type="GO" id="GO:0008710">
    <property type="term" value="F:8-amino-7-oxononanoate synthase activity"/>
    <property type="evidence" value="ECO:0007669"/>
    <property type="project" value="UniProtKB-EC"/>
</dbReference>
<evidence type="ECO:0000313" key="8">
    <source>
        <dbReference type="EMBL" id="OHU79320.1"/>
    </source>
</evidence>
<keyword evidence="3" id="KW-0808">Transferase</keyword>
<dbReference type="InterPro" id="IPR015424">
    <property type="entry name" value="PyrdxlP-dep_Trfase"/>
</dbReference>
<protein>
    <recommendedName>
        <fullName evidence="2">8-amino-7-oxononanoate synthase</fullName>
        <ecNumber evidence="2">2.3.1.47</ecNumber>
    </recommendedName>
    <alternativeName>
        <fullName evidence="4">7-keto-8-amino-pelargonic acid synthase</fullName>
    </alternativeName>
    <alternativeName>
        <fullName evidence="5">8-amino-7-ketopelargonate synthase</fullName>
    </alternativeName>
</protein>
<evidence type="ECO:0000313" key="9">
    <source>
        <dbReference type="Proteomes" id="UP000179441"/>
    </source>
</evidence>
<gene>
    <name evidence="8" type="ORF">BKG84_13915</name>
</gene>
<dbReference type="Gene3D" id="3.40.640.10">
    <property type="entry name" value="Type I PLP-dependent aspartate aminotransferase-like (Major domain)"/>
    <property type="match status" value="1"/>
</dbReference>
<comment type="cofactor">
    <cofactor evidence="1">
        <name>pyridoxal 5'-phosphate</name>
        <dbReference type="ChEBI" id="CHEBI:597326"/>
    </cofactor>
</comment>
<sequence>MVQSESATEYAETGDIAKDVGQRIAMVRHFASTGQLPFFQQIDPGVPPRVDVRGHECVLLGSNSYIGLSSHPSVIAAAVTATQNFGTGTTGSRLLNGTYPVHVALEQQLAMWLGHEDAVVFTTGYQTNVGAIQGLLGPDCLAVVDSYAHASIRDGVRLSQAVEAKFAHNDVASLAAALHSHAETPFRRKLVLVDSLYSMEGSTAPLEQIVAVCKAAGALLMVDEAHGIGVFGPTGAGLAERNGVAQDVDILMGSLSKAIGGLGGFIASSQDIVDEIRLSARSFWFSTSGTPASMAAATAAIEVIRGEEGRERRGRLERNARLMRRSLEPLNVVLHRPDELSPDWSPIIPIRLFDELRTALSWNKLRDAGVFVTPAIYPAVPLGKPILRVCMTSELSEEEVIWCAEVLTKELSWALAAA</sequence>
<name>A0A1S1M7U3_MYCCH</name>
<reference evidence="8 9" key="1">
    <citation type="submission" date="2016-10" db="EMBL/GenBank/DDBJ databases">
        <title>Evaluation of Human, Veterinary and Environmental Mycobacterium chelonae Isolates by Core Genome Phylogenomic Analysis, Targeted Gene Comparison, and Anti-microbial Susceptibility Patterns: A Tale of Mistaken Identities.</title>
        <authorList>
            <person name="Fogelson S.B."/>
            <person name="Camus A.C."/>
            <person name="Lorenz W."/>
            <person name="Vasireddy R."/>
            <person name="Vasireddy S."/>
            <person name="Smith T."/>
            <person name="Brown-Elliott B.A."/>
            <person name="Wallace R.J.Jr."/>
            <person name="Hasan N.A."/>
            <person name="Reischl U."/>
            <person name="Sanchez S."/>
        </authorList>
    </citation>
    <scope>NUCLEOTIDE SEQUENCE [LARGE SCALE GENOMIC DNA]</scope>
    <source>
        <strain evidence="8 9">15518</strain>
    </source>
</reference>
<evidence type="ECO:0000256" key="3">
    <source>
        <dbReference type="ARBA" id="ARBA00022679"/>
    </source>
</evidence>
<dbReference type="InterPro" id="IPR050087">
    <property type="entry name" value="AON_synthase_class-II"/>
</dbReference>
<dbReference type="InterPro" id="IPR015422">
    <property type="entry name" value="PyrdxlP-dep_Trfase_small"/>
</dbReference>
<keyword evidence="9" id="KW-1185">Reference proteome</keyword>
<dbReference type="RefSeq" id="WP_070951929.1">
    <property type="nucleotide sequence ID" value="NZ_MLIS01000001.1"/>
</dbReference>
<organism evidence="8 9">
    <name type="scientific">Mycobacteroides chelonae</name>
    <name type="common">Mycobacterium chelonae</name>
    <dbReference type="NCBI Taxonomy" id="1774"/>
    <lineage>
        <taxon>Bacteria</taxon>
        <taxon>Bacillati</taxon>
        <taxon>Actinomycetota</taxon>
        <taxon>Actinomycetes</taxon>
        <taxon>Mycobacteriales</taxon>
        <taxon>Mycobacteriaceae</taxon>
        <taxon>Mycobacteroides</taxon>
    </lineage>
</organism>
<evidence type="ECO:0000256" key="6">
    <source>
        <dbReference type="ARBA" id="ARBA00047715"/>
    </source>
</evidence>
<comment type="caution">
    <text evidence="8">The sequence shown here is derived from an EMBL/GenBank/DDBJ whole genome shotgun (WGS) entry which is preliminary data.</text>
</comment>
<dbReference type="EC" id="2.3.1.47" evidence="2"/>
<comment type="catalytic activity">
    <reaction evidence="6">
        <text>6-carboxyhexanoyl-[ACP] + L-alanine + H(+) = (8S)-8-amino-7-oxononanoate + holo-[ACP] + CO2</text>
        <dbReference type="Rhea" id="RHEA:42288"/>
        <dbReference type="Rhea" id="RHEA-COMP:9685"/>
        <dbReference type="Rhea" id="RHEA-COMP:9955"/>
        <dbReference type="ChEBI" id="CHEBI:15378"/>
        <dbReference type="ChEBI" id="CHEBI:16526"/>
        <dbReference type="ChEBI" id="CHEBI:57972"/>
        <dbReference type="ChEBI" id="CHEBI:64479"/>
        <dbReference type="ChEBI" id="CHEBI:78846"/>
        <dbReference type="ChEBI" id="CHEBI:149468"/>
        <dbReference type="EC" id="2.3.1.47"/>
    </reaction>
</comment>
<evidence type="ECO:0000256" key="4">
    <source>
        <dbReference type="ARBA" id="ARBA00032610"/>
    </source>
</evidence>
<dbReference type="Proteomes" id="UP000179441">
    <property type="component" value="Unassembled WGS sequence"/>
</dbReference>
<dbReference type="InterPro" id="IPR015421">
    <property type="entry name" value="PyrdxlP-dep_Trfase_major"/>
</dbReference>
<evidence type="ECO:0000256" key="2">
    <source>
        <dbReference type="ARBA" id="ARBA00013187"/>
    </source>
</evidence>
<dbReference type="PANTHER" id="PTHR13693:SF3">
    <property type="entry name" value="LD36009P"/>
    <property type="match status" value="1"/>
</dbReference>
<dbReference type="Pfam" id="PF00155">
    <property type="entry name" value="Aminotran_1_2"/>
    <property type="match status" value="1"/>
</dbReference>
<evidence type="ECO:0000256" key="5">
    <source>
        <dbReference type="ARBA" id="ARBA00033381"/>
    </source>
</evidence>